<dbReference type="EMBL" id="JABMIG020000154">
    <property type="protein sequence ID" value="KAL3788600.1"/>
    <property type="molecule type" value="Genomic_DNA"/>
</dbReference>
<dbReference type="Pfam" id="PF01230">
    <property type="entry name" value="HIT"/>
    <property type="match status" value="1"/>
</dbReference>
<feature type="short sequence motif" description="Histidine triad motif" evidence="2 3">
    <location>
        <begin position="179"/>
        <end position="183"/>
    </location>
</feature>
<evidence type="ECO:0000256" key="3">
    <source>
        <dbReference type="PROSITE-ProRule" id="PRU00464"/>
    </source>
</evidence>
<dbReference type="CDD" id="cd01276">
    <property type="entry name" value="PKCI_related"/>
    <property type="match status" value="1"/>
</dbReference>
<dbReference type="AlphaFoldDB" id="A0ABD3PKS8"/>
<gene>
    <name evidence="5" type="ORF">HJC23_005259</name>
</gene>
<dbReference type="InterPro" id="IPR019808">
    <property type="entry name" value="Histidine_triad_CS"/>
</dbReference>
<dbReference type="PRINTS" id="PR00332">
    <property type="entry name" value="HISTRIAD"/>
</dbReference>
<evidence type="ECO:0000256" key="2">
    <source>
        <dbReference type="PIRSR" id="PIRSR601310-3"/>
    </source>
</evidence>
<dbReference type="PROSITE" id="PS51084">
    <property type="entry name" value="HIT_2"/>
    <property type="match status" value="1"/>
</dbReference>
<reference evidence="5 6" key="1">
    <citation type="journal article" date="2020" name="G3 (Bethesda)">
        <title>Improved Reference Genome for Cyclotella cryptica CCMP332, a Model for Cell Wall Morphogenesis, Salinity Adaptation, and Lipid Production in Diatoms (Bacillariophyta).</title>
        <authorList>
            <person name="Roberts W.R."/>
            <person name="Downey K.M."/>
            <person name="Ruck E.C."/>
            <person name="Traller J.C."/>
            <person name="Alverson A.J."/>
        </authorList>
    </citation>
    <scope>NUCLEOTIDE SEQUENCE [LARGE SCALE GENOMIC DNA]</scope>
    <source>
        <strain evidence="5 6">CCMP332</strain>
    </source>
</reference>
<accession>A0ABD3PKS8</accession>
<dbReference type="Gene3D" id="3.30.428.10">
    <property type="entry name" value="HIT-like"/>
    <property type="match status" value="1"/>
</dbReference>
<protein>
    <recommendedName>
        <fullName evidence="4">HIT domain-containing protein</fullName>
    </recommendedName>
</protein>
<dbReference type="InterPro" id="IPR036265">
    <property type="entry name" value="HIT-like_sf"/>
</dbReference>
<keyword evidence="6" id="KW-1185">Reference proteome</keyword>
<dbReference type="InterPro" id="IPR001310">
    <property type="entry name" value="Histidine_triad_HIT"/>
</dbReference>
<proteinExistence type="predicted"/>
<comment type="caution">
    <text evidence="5">The sequence shown here is derived from an EMBL/GenBank/DDBJ whole genome shotgun (WGS) entry which is preliminary data.</text>
</comment>
<dbReference type="PANTHER" id="PTHR23089">
    <property type="entry name" value="HISTIDINE TRIAD HIT PROTEIN"/>
    <property type="match status" value="1"/>
</dbReference>
<feature type="active site" description="Tele-AMP-histidine intermediate" evidence="1">
    <location>
        <position position="181"/>
    </location>
</feature>
<sequence>MLMSGRLVQILIASSPRLLGYATAFAPPAVAATPSIINNLHNNKATRRFFGRSTSILAMSDEVAAAKEAASRYKSSDGDGAGPPTVFDKLLSGEWPCKKVHEDEIALAFRDINPQAPVHIVVIPKNRDGLTKLSNAREDQKDVLGHLMYVAQMVGKKECPDGFRIVINDGEHGAQSVYHLHLHVMGGRQMGWPPG</sequence>
<organism evidence="5 6">
    <name type="scientific">Cyclotella cryptica</name>
    <dbReference type="NCBI Taxonomy" id="29204"/>
    <lineage>
        <taxon>Eukaryota</taxon>
        <taxon>Sar</taxon>
        <taxon>Stramenopiles</taxon>
        <taxon>Ochrophyta</taxon>
        <taxon>Bacillariophyta</taxon>
        <taxon>Coscinodiscophyceae</taxon>
        <taxon>Thalassiosirophycidae</taxon>
        <taxon>Stephanodiscales</taxon>
        <taxon>Stephanodiscaceae</taxon>
        <taxon>Cyclotella</taxon>
    </lineage>
</organism>
<feature type="domain" description="HIT" evidence="4">
    <location>
        <begin position="86"/>
        <end position="195"/>
    </location>
</feature>
<dbReference type="PROSITE" id="PS00892">
    <property type="entry name" value="HIT_1"/>
    <property type="match status" value="1"/>
</dbReference>
<dbReference type="Proteomes" id="UP001516023">
    <property type="component" value="Unassembled WGS sequence"/>
</dbReference>
<evidence type="ECO:0000313" key="5">
    <source>
        <dbReference type="EMBL" id="KAL3788600.1"/>
    </source>
</evidence>
<name>A0ABD3PKS8_9STRA</name>
<evidence type="ECO:0000256" key="1">
    <source>
        <dbReference type="PIRSR" id="PIRSR601310-1"/>
    </source>
</evidence>
<evidence type="ECO:0000313" key="6">
    <source>
        <dbReference type="Proteomes" id="UP001516023"/>
    </source>
</evidence>
<evidence type="ECO:0000259" key="4">
    <source>
        <dbReference type="PROSITE" id="PS51084"/>
    </source>
</evidence>
<dbReference type="FunFam" id="3.30.428.10:FF:000005">
    <property type="entry name" value="Histidine triad nucleotide-binding protein 1"/>
    <property type="match status" value="1"/>
</dbReference>
<dbReference type="InterPro" id="IPR011146">
    <property type="entry name" value="HIT-like"/>
</dbReference>
<dbReference type="SUPFAM" id="SSF54197">
    <property type="entry name" value="HIT-like"/>
    <property type="match status" value="1"/>
</dbReference>